<dbReference type="GO" id="GO:0016491">
    <property type="term" value="F:oxidoreductase activity"/>
    <property type="evidence" value="ECO:0007669"/>
    <property type="project" value="UniProtKB-KW"/>
</dbReference>
<sequence length="250" mass="27588">MQSTPRINLAICGGGPGGLALAVVLNKYCNDIHIDLYESASQFTEIGAGISVWMRTWFIMQSLGLDASLGEMAVQPPVNEPKPGFVFRKSDQAESGHNFHQMITPYGSITLHRADMLKVLTDNLPPFQAFQVHFSKRLVSYEQGSDSVMLRFSDGTSAEADVLVGADGVKSATRATMYRGLAKSAEEYDRNKAGNLRKFVQASWTGTYAYRALIETESLLRDNPGHQAATTPMIYFGENKYHIQFHEAAL</sequence>
<dbReference type="AlphaFoldDB" id="A0A4S4KY13"/>
<dbReference type="InterPro" id="IPR036188">
    <property type="entry name" value="FAD/NAD-bd_sf"/>
</dbReference>
<evidence type="ECO:0000256" key="3">
    <source>
        <dbReference type="ARBA" id="ARBA00023002"/>
    </source>
</evidence>
<keyword evidence="3" id="KW-0560">Oxidoreductase</keyword>
<comment type="caution">
    <text evidence="5">The sequence shown here is derived from an EMBL/GenBank/DDBJ whole genome shotgun (WGS) entry which is preliminary data.</text>
</comment>
<evidence type="ECO:0000256" key="1">
    <source>
        <dbReference type="ARBA" id="ARBA00022630"/>
    </source>
</evidence>
<evidence type="ECO:0000313" key="6">
    <source>
        <dbReference type="Proteomes" id="UP000308199"/>
    </source>
</evidence>
<dbReference type="InterPro" id="IPR051104">
    <property type="entry name" value="FAD_monoxygenase"/>
</dbReference>
<feature type="domain" description="FAD-binding" evidence="4">
    <location>
        <begin position="9"/>
        <end position="178"/>
    </location>
</feature>
<evidence type="ECO:0000259" key="4">
    <source>
        <dbReference type="Pfam" id="PF01494"/>
    </source>
</evidence>
<organism evidence="5 6">
    <name type="scientific">Phellinidium pouzarii</name>
    <dbReference type="NCBI Taxonomy" id="167371"/>
    <lineage>
        <taxon>Eukaryota</taxon>
        <taxon>Fungi</taxon>
        <taxon>Dikarya</taxon>
        <taxon>Basidiomycota</taxon>
        <taxon>Agaricomycotina</taxon>
        <taxon>Agaricomycetes</taxon>
        <taxon>Hymenochaetales</taxon>
        <taxon>Hymenochaetaceae</taxon>
        <taxon>Phellinidium</taxon>
    </lineage>
</organism>
<evidence type="ECO:0000256" key="2">
    <source>
        <dbReference type="ARBA" id="ARBA00022827"/>
    </source>
</evidence>
<dbReference type="SUPFAM" id="SSF51905">
    <property type="entry name" value="FAD/NAD(P)-binding domain"/>
    <property type="match status" value="1"/>
</dbReference>
<dbReference type="PANTHER" id="PTHR46720">
    <property type="entry name" value="HYDROXYLASE, PUTATIVE (AFU_ORTHOLOGUE AFUA_3G01460)-RELATED"/>
    <property type="match status" value="1"/>
</dbReference>
<dbReference type="PRINTS" id="PR00420">
    <property type="entry name" value="RNGMNOXGNASE"/>
</dbReference>
<name>A0A4S4KY13_9AGAM</name>
<keyword evidence="1" id="KW-0285">Flavoprotein</keyword>
<dbReference type="Gene3D" id="3.50.50.60">
    <property type="entry name" value="FAD/NAD(P)-binding domain"/>
    <property type="match status" value="1"/>
</dbReference>
<dbReference type="Pfam" id="PF01494">
    <property type="entry name" value="FAD_binding_3"/>
    <property type="match status" value="1"/>
</dbReference>
<evidence type="ECO:0000313" key="5">
    <source>
        <dbReference type="EMBL" id="THH03321.1"/>
    </source>
</evidence>
<dbReference type="GO" id="GO:0071949">
    <property type="term" value="F:FAD binding"/>
    <property type="evidence" value="ECO:0007669"/>
    <property type="project" value="InterPro"/>
</dbReference>
<reference evidence="5 6" key="1">
    <citation type="submission" date="2019-02" db="EMBL/GenBank/DDBJ databases">
        <title>Genome sequencing of the rare red list fungi Phellinidium pouzarii.</title>
        <authorList>
            <person name="Buettner E."/>
            <person name="Kellner H."/>
        </authorList>
    </citation>
    <scope>NUCLEOTIDE SEQUENCE [LARGE SCALE GENOMIC DNA]</scope>
    <source>
        <strain evidence="5 6">DSM 108285</strain>
    </source>
</reference>
<dbReference type="OrthoDB" id="417877at2759"/>
<keyword evidence="2" id="KW-0274">FAD</keyword>
<gene>
    <name evidence="5" type="ORF">EW145_g6353</name>
</gene>
<dbReference type="Proteomes" id="UP000308199">
    <property type="component" value="Unassembled WGS sequence"/>
</dbReference>
<dbReference type="InterPro" id="IPR002938">
    <property type="entry name" value="FAD-bd"/>
</dbReference>
<dbReference type="PANTHER" id="PTHR46720:SF3">
    <property type="entry name" value="FAD-BINDING DOMAIN-CONTAINING PROTEIN-RELATED"/>
    <property type="match status" value="1"/>
</dbReference>
<keyword evidence="6" id="KW-1185">Reference proteome</keyword>
<protein>
    <recommendedName>
        <fullName evidence="4">FAD-binding domain-containing protein</fullName>
    </recommendedName>
</protein>
<proteinExistence type="predicted"/>
<dbReference type="GO" id="GO:0044550">
    <property type="term" value="P:secondary metabolite biosynthetic process"/>
    <property type="evidence" value="ECO:0007669"/>
    <property type="project" value="TreeGrafter"/>
</dbReference>
<accession>A0A4S4KY13</accession>
<dbReference type="EMBL" id="SGPK01000468">
    <property type="protein sequence ID" value="THH03321.1"/>
    <property type="molecule type" value="Genomic_DNA"/>
</dbReference>